<feature type="domain" description="Peptidase M16 middle/third" evidence="10">
    <location>
        <begin position="382"/>
        <end position="706"/>
    </location>
</feature>
<dbReference type="InterPro" id="IPR050626">
    <property type="entry name" value="Peptidase_M16"/>
</dbReference>
<dbReference type="InterPro" id="IPR007863">
    <property type="entry name" value="Peptidase_M16_C"/>
</dbReference>
<sequence>MSNLAYKVISDNIHKPDIDNRDYRLIQLENDLTALLISDPTTDKSAAALDVNVGAFHDPKNLPGLAHFCEHLLFMGTEKYPSENEYSSYLSKNSGFSNAFTSAQHTNYYFEVTNDAMEGALDRFSQFFISPLFDPSCKDREINAVDSENKKNLQNDTWRLYQLSKSLTNIDHPYNGFSTGNKETLGDEPLKMGLDVRAELLKFHDQYYSSNLMRLVIISNESLETLQDWAVDKFSDVTNKNLELPFYHNTPFKPQDFDGVFVQAKPIMESRSLQLVFPVPDNAPYWQYAPTSYLSHLLGHESKGSLLFNFKKNGWANGLSCGSVNISSGFSEFVLEIELTPEGLKHYEEIIVDVFKYVKMLQVEGPQEWIYKEIHEESISSFKFRQKTGASSTASNLAGSLHYLKQYDTKGINPLKNVEKKPAYFEIPPENLLSVTIVRDYSPEYIKEFLSYINPSNFRATLVAKEPFESKEIEISKEKWYGTEYTVSKFSSPLMNSLNEIFEENLLDPNYTLPEKNDFIATDFSLVEKPKDESLKIIYPTLIKTNEHSKVWYKVNTKLGGPRSAVTLKFNLPGSTSTPLNSVLLALFIELLDDELNSVSYLASMAGLRYNFNVAREGISLDVNGFSHKLENLLDRVVDTLVGFCSPDDNDNVYWGKVREERFNVIREKMLRNLKNFGYSVPYNQVGPMISGLINEGSWLTDDQIACYDAVSFKTLKNYASNLFTSCFIEFLFVGNYTKSQVINLTDVIETKLKNSITLTDSQFTRGRSLYLPNGEIFHYIKPNDDPKNINSCIEIFLQLGEIVQGRDRILAELVAQILHEPFFNRLRTREQLGYVVFSGLRETRTTFGLRLLVQSERSTNYLSGRIEKFLKKMDHTIGSMSEAEFTKQVEAVISKKLQQVKNLKEERSRFWHRIATGVYDFDRREVDVEVLRSLKLDELILYYKNKILKSDNHGDLTVHLQSQVVPKQTQKIILTHSLSNFLYDYPEFDDLEVNWMESIIDSLYGASDAEEIEINEELILSIINHENFKKNIPEFKYTDELVSFVLSELKHDYNTVSRAENESVIETIGEWKCEMPLTRAPTAKILKQYLDDDLVVESKL</sequence>
<dbReference type="GO" id="GO:0005829">
    <property type="term" value="C:cytosol"/>
    <property type="evidence" value="ECO:0007669"/>
    <property type="project" value="TreeGrafter"/>
</dbReference>
<dbReference type="InterPro" id="IPR011249">
    <property type="entry name" value="Metalloenz_LuxS/M16"/>
</dbReference>
<comment type="similarity">
    <text evidence="1 7">Belongs to the peptidase M16 family.</text>
</comment>
<keyword evidence="6" id="KW-0482">Metalloprotease</keyword>
<keyword evidence="4" id="KW-0378">Hydrolase</keyword>
<dbReference type="PROSITE" id="PS00143">
    <property type="entry name" value="INSULINASE"/>
    <property type="match status" value="1"/>
</dbReference>
<dbReference type="Pfam" id="PF00675">
    <property type="entry name" value="Peptidase_M16"/>
    <property type="match status" value="1"/>
</dbReference>
<feature type="domain" description="Coenzyme PQQ synthesis protein F-like C-terminal lobe" evidence="11">
    <location>
        <begin position="814"/>
        <end position="912"/>
    </location>
</feature>
<dbReference type="Pfam" id="PF22456">
    <property type="entry name" value="PqqF-like_C_4"/>
    <property type="match status" value="1"/>
</dbReference>
<evidence type="ECO:0000259" key="8">
    <source>
        <dbReference type="Pfam" id="PF00675"/>
    </source>
</evidence>
<dbReference type="GO" id="GO:0004222">
    <property type="term" value="F:metalloendopeptidase activity"/>
    <property type="evidence" value="ECO:0007669"/>
    <property type="project" value="InterPro"/>
</dbReference>
<feature type="domain" description="Peptidase M16 N-terminal" evidence="8">
    <location>
        <begin position="35"/>
        <end position="169"/>
    </location>
</feature>
<dbReference type="FunFam" id="3.30.830.10:FF:000005">
    <property type="entry name" value="nardilysin isoform X1"/>
    <property type="match status" value="1"/>
</dbReference>
<dbReference type="OrthoDB" id="952271at2759"/>
<proteinExistence type="inferred from homology"/>
<evidence type="ECO:0000259" key="9">
    <source>
        <dbReference type="Pfam" id="PF05193"/>
    </source>
</evidence>
<evidence type="ECO:0008006" key="14">
    <source>
        <dbReference type="Google" id="ProtNLM"/>
    </source>
</evidence>
<dbReference type="GO" id="GO:0005739">
    <property type="term" value="C:mitochondrion"/>
    <property type="evidence" value="ECO:0007669"/>
    <property type="project" value="TreeGrafter"/>
</dbReference>
<evidence type="ECO:0000256" key="4">
    <source>
        <dbReference type="ARBA" id="ARBA00022801"/>
    </source>
</evidence>
<dbReference type="Proteomes" id="UP000094801">
    <property type="component" value="Unassembled WGS sequence"/>
</dbReference>
<dbReference type="InterPro" id="IPR011765">
    <property type="entry name" value="Pept_M16_N"/>
</dbReference>
<dbReference type="GO" id="GO:0046872">
    <property type="term" value="F:metal ion binding"/>
    <property type="evidence" value="ECO:0007669"/>
    <property type="project" value="UniProtKB-KW"/>
</dbReference>
<evidence type="ECO:0000256" key="3">
    <source>
        <dbReference type="ARBA" id="ARBA00022723"/>
    </source>
</evidence>
<dbReference type="AlphaFoldDB" id="A0A1E4SWI6"/>
<organism evidence="12 13">
    <name type="scientific">[Candida] arabinofermentans NRRL YB-2248</name>
    <dbReference type="NCBI Taxonomy" id="983967"/>
    <lineage>
        <taxon>Eukaryota</taxon>
        <taxon>Fungi</taxon>
        <taxon>Dikarya</taxon>
        <taxon>Ascomycota</taxon>
        <taxon>Saccharomycotina</taxon>
        <taxon>Pichiomycetes</taxon>
        <taxon>Pichiales</taxon>
        <taxon>Pichiaceae</taxon>
        <taxon>Ogataea</taxon>
        <taxon>Ogataea/Candida clade</taxon>
    </lineage>
</organism>
<dbReference type="STRING" id="983967.A0A1E4SWI6"/>
<evidence type="ECO:0000313" key="12">
    <source>
        <dbReference type="EMBL" id="ODV83849.1"/>
    </source>
</evidence>
<dbReference type="InterPro" id="IPR001431">
    <property type="entry name" value="Pept_M16_Zn_BS"/>
</dbReference>
<evidence type="ECO:0000256" key="5">
    <source>
        <dbReference type="ARBA" id="ARBA00022833"/>
    </source>
</evidence>
<evidence type="ECO:0000256" key="6">
    <source>
        <dbReference type="ARBA" id="ARBA00023049"/>
    </source>
</evidence>
<dbReference type="Pfam" id="PF16187">
    <property type="entry name" value="Peptidase_M16_M"/>
    <property type="match status" value="1"/>
</dbReference>
<keyword evidence="3" id="KW-0479">Metal-binding</keyword>
<dbReference type="InterPro" id="IPR054734">
    <property type="entry name" value="PqqF-like_C_4"/>
</dbReference>
<evidence type="ECO:0000256" key="2">
    <source>
        <dbReference type="ARBA" id="ARBA00022670"/>
    </source>
</evidence>
<evidence type="ECO:0000256" key="7">
    <source>
        <dbReference type="RuleBase" id="RU004447"/>
    </source>
</evidence>
<dbReference type="PANTHER" id="PTHR43690">
    <property type="entry name" value="NARDILYSIN"/>
    <property type="match status" value="1"/>
</dbReference>
<dbReference type="GO" id="GO:0051603">
    <property type="term" value="P:proteolysis involved in protein catabolic process"/>
    <property type="evidence" value="ECO:0007669"/>
    <property type="project" value="TreeGrafter"/>
</dbReference>
<dbReference type="FunFam" id="3.30.830.10:FF:000004">
    <property type="entry name" value="Putative insulin-degrading enzyme"/>
    <property type="match status" value="1"/>
</dbReference>
<accession>A0A1E4SWI6</accession>
<dbReference type="GO" id="GO:0043171">
    <property type="term" value="P:peptide catabolic process"/>
    <property type="evidence" value="ECO:0007669"/>
    <property type="project" value="TreeGrafter"/>
</dbReference>
<name>A0A1E4SWI6_9ASCO</name>
<keyword evidence="5" id="KW-0862">Zinc</keyword>
<dbReference type="Pfam" id="PF05193">
    <property type="entry name" value="Peptidase_M16_C"/>
    <property type="match status" value="1"/>
</dbReference>
<keyword evidence="2" id="KW-0645">Protease</keyword>
<reference evidence="13" key="1">
    <citation type="submission" date="2016-04" db="EMBL/GenBank/DDBJ databases">
        <title>Comparative genomics of biotechnologically important yeasts.</title>
        <authorList>
            <consortium name="DOE Joint Genome Institute"/>
            <person name="Riley R."/>
            <person name="Haridas S."/>
            <person name="Wolfe K.H."/>
            <person name="Lopes M.R."/>
            <person name="Hittinger C.T."/>
            <person name="Goker M."/>
            <person name="Salamov A."/>
            <person name="Wisecaver J."/>
            <person name="Long T.M."/>
            <person name="Aerts A.L."/>
            <person name="Barry K."/>
            <person name="Choi C."/>
            <person name="Clum A."/>
            <person name="Coughlan A.Y."/>
            <person name="Deshpande S."/>
            <person name="Douglass A.P."/>
            <person name="Hanson S.J."/>
            <person name="Klenk H.-P."/>
            <person name="Labutti K."/>
            <person name="Lapidus A."/>
            <person name="Lindquist E."/>
            <person name="Lipzen A."/>
            <person name="Meier-Kolthoff J.P."/>
            <person name="Ohm R.A."/>
            <person name="Otillar R.P."/>
            <person name="Pangilinan J."/>
            <person name="Peng Y."/>
            <person name="Rokas A."/>
            <person name="Rosa C.A."/>
            <person name="Scheuner C."/>
            <person name="Sibirny A.A."/>
            <person name="Slot J.C."/>
            <person name="Stielow J.B."/>
            <person name="Sun H."/>
            <person name="Kurtzman C.P."/>
            <person name="Blackwell M."/>
            <person name="Grigoriev I.V."/>
            <person name="Jeffries T.W."/>
        </authorList>
    </citation>
    <scope>NUCLEOTIDE SEQUENCE [LARGE SCALE GENOMIC DNA]</scope>
    <source>
        <strain evidence="13">NRRL YB-2248</strain>
    </source>
</reference>
<evidence type="ECO:0000256" key="1">
    <source>
        <dbReference type="ARBA" id="ARBA00007261"/>
    </source>
</evidence>
<evidence type="ECO:0000259" key="11">
    <source>
        <dbReference type="Pfam" id="PF22456"/>
    </source>
</evidence>
<gene>
    <name evidence="12" type="ORF">CANARDRAFT_9139</name>
</gene>
<keyword evidence="13" id="KW-1185">Reference proteome</keyword>
<evidence type="ECO:0000259" key="10">
    <source>
        <dbReference type="Pfam" id="PF16187"/>
    </source>
</evidence>
<evidence type="ECO:0000313" key="13">
    <source>
        <dbReference type="Proteomes" id="UP000094801"/>
    </source>
</evidence>
<protein>
    <recommendedName>
        <fullName evidence="14">Peptidase M16 N-terminal domain-containing protein</fullName>
    </recommendedName>
</protein>
<dbReference type="Gene3D" id="3.30.830.10">
    <property type="entry name" value="Metalloenzyme, LuxS/M16 peptidase-like"/>
    <property type="match status" value="4"/>
</dbReference>
<feature type="domain" description="Peptidase M16 C-terminal" evidence="9">
    <location>
        <begin position="197"/>
        <end position="374"/>
    </location>
</feature>
<dbReference type="InterPro" id="IPR032632">
    <property type="entry name" value="Peptidase_M16_M"/>
</dbReference>
<dbReference type="PANTHER" id="PTHR43690:SF18">
    <property type="entry name" value="INSULIN-DEGRADING ENZYME-RELATED"/>
    <property type="match status" value="1"/>
</dbReference>
<dbReference type="EMBL" id="KV453860">
    <property type="protein sequence ID" value="ODV83849.1"/>
    <property type="molecule type" value="Genomic_DNA"/>
</dbReference>
<dbReference type="SUPFAM" id="SSF63411">
    <property type="entry name" value="LuxS/MPP-like metallohydrolase"/>
    <property type="match status" value="4"/>
</dbReference>